<evidence type="ECO:0000313" key="2">
    <source>
        <dbReference type="EMBL" id="OLS60845.1"/>
    </source>
</evidence>
<evidence type="ECO:0000313" key="3">
    <source>
        <dbReference type="Proteomes" id="UP000186736"/>
    </source>
</evidence>
<feature type="compositionally biased region" description="Basic and acidic residues" evidence="1">
    <location>
        <begin position="15"/>
        <end position="45"/>
    </location>
</feature>
<dbReference type="Proteomes" id="UP000186736">
    <property type="component" value="Unassembled WGS sequence"/>
</dbReference>
<reference evidence="2 3" key="1">
    <citation type="submission" date="2016-10" db="EMBL/GenBank/DDBJ databases">
        <title>Genome Sequence of Pseudomonas putida GM4FR.</title>
        <authorList>
            <person name="Poehlein A."/>
            <person name="Wemheuer F."/>
            <person name="Hollensteiner J."/>
            <person name="Wemheuer B."/>
        </authorList>
    </citation>
    <scope>NUCLEOTIDE SEQUENCE [LARGE SCALE GENOMIC DNA]</scope>
    <source>
        <strain evidence="2 3">GM4FR</strain>
    </source>
</reference>
<protein>
    <submittedName>
        <fullName evidence="2">Uncharacterized protein</fullName>
    </submittedName>
</protein>
<dbReference type="RefSeq" id="WP_178392033.1">
    <property type="nucleotide sequence ID" value="NZ_MKZO01000037.1"/>
</dbReference>
<feature type="region of interest" description="Disordered" evidence="1">
    <location>
        <begin position="1"/>
        <end position="56"/>
    </location>
</feature>
<dbReference type="AlphaFoldDB" id="A0A1Q9R0F5"/>
<dbReference type="EMBL" id="MKZO01000037">
    <property type="protein sequence ID" value="OLS60845.1"/>
    <property type="molecule type" value="Genomic_DNA"/>
</dbReference>
<sequence>MPSSKHPGAASDQHMPGEVERDNDAHRPDQPGQGKRDSTAQEHAKRQGGGQGKYSK</sequence>
<feature type="compositionally biased region" description="Gly residues" evidence="1">
    <location>
        <begin position="47"/>
        <end position="56"/>
    </location>
</feature>
<comment type="caution">
    <text evidence="2">The sequence shown here is derived from an EMBL/GenBank/DDBJ whole genome shotgun (WGS) entry which is preliminary data.</text>
</comment>
<gene>
    <name evidence="2" type="ORF">PSEMO_42480</name>
</gene>
<accession>A0A1Q9R0F5</accession>
<organism evidence="2 3">
    <name type="scientific">Pseudomonas putida</name>
    <name type="common">Arthrobacter siderocapsulatus</name>
    <dbReference type="NCBI Taxonomy" id="303"/>
    <lineage>
        <taxon>Bacteria</taxon>
        <taxon>Pseudomonadati</taxon>
        <taxon>Pseudomonadota</taxon>
        <taxon>Gammaproteobacteria</taxon>
        <taxon>Pseudomonadales</taxon>
        <taxon>Pseudomonadaceae</taxon>
        <taxon>Pseudomonas</taxon>
    </lineage>
</organism>
<evidence type="ECO:0000256" key="1">
    <source>
        <dbReference type="SAM" id="MobiDB-lite"/>
    </source>
</evidence>
<proteinExistence type="predicted"/>
<name>A0A1Q9R0F5_PSEPU</name>